<evidence type="ECO:0000313" key="2">
    <source>
        <dbReference type="EMBL" id="CAG9138234.1"/>
    </source>
</evidence>
<organism evidence="2 4">
    <name type="scientific">Plutella xylostella</name>
    <name type="common">Diamondback moth</name>
    <name type="synonym">Plutella maculipennis</name>
    <dbReference type="NCBI Taxonomy" id="51655"/>
    <lineage>
        <taxon>Eukaryota</taxon>
        <taxon>Metazoa</taxon>
        <taxon>Ecdysozoa</taxon>
        <taxon>Arthropoda</taxon>
        <taxon>Hexapoda</taxon>
        <taxon>Insecta</taxon>
        <taxon>Pterygota</taxon>
        <taxon>Neoptera</taxon>
        <taxon>Endopterygota</taxon>
        <taxon>Lepidoptera</taxon>
        <taxon>Glossata</taxon>
        <taxon>Ditrysia</taxon>
        <taxon>Yponomeutoidea</taxon>
        <taxon>Plutellidae</taxon>
        <taxon>Plutella</taxon>
    </lineage>
</organism>
<evidence type="ECO:0000313" key="3">
    <source>
        <dbReference type="EMBL" id="CAG9138807.1"/>
    </source>
</evidence>
<feature type="chain" id="PRO_5036434848" evidence="1">
    <location>
        <begin position="19"/>
        <end position="74"/>
    </location>
</feature>
<feature type="signal peptide" evidence="1">
    <location>
        <begin position="1"/>
        <end position="18"/>
    </location>
</feature>
<evidence type="ECO:0000256" key="1">
    <source>
        <dbReference type="SAM" id="SignalP"/>
    </source>
</evidence>
<dbReference type="Proteomes" id="UP000653454">
    <property type="component" value="Unassembled WGS sequence"/>
</dbReference>
<evidence type="ECO:0000313" key="4">
    <source>
        <dbReference type="Proteomes" id="UP000653454"/>
    </source>
</evidence>
<dbReference type="AlphaFoldDB" id="A0A8S4GEF6"/>
<reference evidence="2" key="1">
    <citation type="submission" date="2020-11" db="EMBL/GenBank/DDBJ databases">
        <authorList>
            <person name="Whiteford S."/>
        </authorList>
    </citation>
    <scope>NUCLEOTIDE SEQUENCE</scope>
</reference>
<keyword evidence="4" id="KW-1185">Reference proteome</keyword>
<accession>A0A8S4GEF6</accession>
<comment type="caution">
    <text evidence="2">The sequence shown here is derived from an EMBL/GenBank/DDBJ whole genome shotgun (WGS) entry which is preliminary data.</text>
</comment>
<feature type="non-terminal residue" evidence="2">
    <location>
        <position position="74"/>
    </location>
</feature>
<protein>
    <submittedName>
        <fullName evidence="2">(diamondback moth) hypothetical protein</fullName>
    </submittedName>
</protein>
<sequence length="74" mass="8039">MKFAILLLLLTSVILVQADYFLNTVEGEAATELTNEGCRAACRSQGHFGGRAEVSGPNGGLLARWYTRGFCRCN</sequence>
<dbReference type="EMBL" id="CAJHNJ030000516">
    <property type="protein sequence ID" value="CAG9138234.1"/>
    <property type="molecule type" value="Genomic_DNA"/>
</dbReference>
<keyword evidence="1" id="KW-0732">Signal</keyword>
<name>A0A8S4GEF6_PLUXY</name>
<gene>
    <name evidence="2" type="ORF">PLXY2_LOCUS16487</name>
    <name evidence="3" type="ORF">PLXY2_LOCUS17060</name>
</gene>
<dbReference type="EMBL" id="CAJHNJ030001070">
    <property type="protein sequence ID" value="CAG9138807.1"/>
    <property type="molecule type" value="Genomic_DNA"/>
</dbReference>
<proteinExistence type="predicted"/>